<evidence type="ECO:0000256" key="1">
    <source>
        <dbReference type="SAM" id="MobiDB-lite"/>
    </source>
</evidence>
<evidence type="ECO:0000313" key="2">
    <source>
        <dbReference type="EMBL" id="KAG2307091.1"/>
    </source>
</evidence>
<comment type="caution">
    <text evidence="2">The sequence shown here is derived from an EMBL/GenBank/DDBJ whole genome shotgun (WGS) entry which is preliminary data.</text>
</comment>
<sequence length="171" mass="18410">MILVVWRHALLRHSSQMSQEYRWNMSMDSKITALESSVSRLQGIEGRVNQTVLDNLKTIEDAVSKALIERLSKISLLGLISQQQSVGVQCGGSRNAEQSKDTASSTHDTVCIVIDELDKETSEAEEDGAGTGESNDGPLAVNSGGIEDSDSEDGDESEDLVPSEVSMGINL</sequence>
<evidence type="ECO:0000313" key="3">
    <source>
        <dbReference type="Proteomes" id="UP000886595"/>
    </source>
</evidence>
<dbReference type="Proteomes" id="UP000886595">
    <property type="component" value="Unassembled WGS sequence"/>
</dbReference>
<feature type="compositionally biased region" description="Acidic residues" evidence="1">
    <location>
        <begin position="147"/>
        <end position="161"/>
    </location>
</feature>
<accession>A0A8X7SIF6</accession>
<reference evidence="2 3" key="1">
    <citation type="submission" date="2020-02" db="EMBL/GenBank/DDBJ databases">
        <authorList>
            <person name="Ma Q."/>
            <person name="Huang Y."/>
            <person name="Song X."/>
            <person name="Pei D."/>
        </authorList>
    </citation>
    <scope>NUCLEOTIDE SEQUENCE [LARGE SCALE GENOMIC DNA]</scope>
    <source>
        <strain evidence="2">Sxm20200214</strain>
        <tissue evidence="2">Leaf</tissue>
    </source>
</reference>
<gene>
    <name evidence="2" type="ORF">Bca52824_026839</name>
</gene>
<protein>
    <submittedName>
        <fullName evidence="2">Uncharacterized protein</fullName>
    </submittedName>
</protein>
<name>A0A8X7SIF6_BRACI</name>
<dbReference type="AlphaFoldDB" id="A0A8X7SIF6"/>
<organism evidence="2 3">
    <name type="scientific">Brassica carinata</name>
    <name type="common">Ethiopian mustard</name>
    <name type="synonym">Abyssinian cabbage</name>
    <dbReference type="NCBI Taxonomy" id="52824"/>
    <lineage>
        <taxon>Eukaryota</taxon>
        <taxon>Viridiplantae</taxon>
        <taxon>Streptophyta</taxon>
        <taxon>Embryophyta</taxon>
        <taxon>Tracheophyta</taxon>
        <taxon>Spermatophyta</taxon>
        <taxon>Magnoliopsida</taxon>
        <taxon>eudicotyledons</taxon>
        <taxon>Gunneridae</taxon>
        <taxon>Pentapetalae</taxon>
        <taxon>rosids</taxon>
        <taxon>malvids</taxon>
        <taxon>Brassicales</taxon>
        <taxon>Brassicaceae</taxon>
        <taxon>Brassiceae</taxon>
        <taxon>Brassica</taxon>
    </lineage>
</organism>
<dbReference type="EMBL" id="JAAMPC010000006">
    <property type="protein sequence ID" value="KAG2307091.1"/>
    <property type="molecule type" value="Genomic_DNA"/>
</dbReference>
<feature type="compositionally biased region" description="Acidic residues" evidence="1">
    <location>
        <begin position="119"/>
        <end position="128"/>
    </location>
</feature>
<feature type="region of interest" description="Disordered" evidence="1">
    <location>
        <begin position="90"/>
        <end position="109"/>
    </location>
</feature>
<proteinExistence type="predicted"/>
<feature type="region of interest" description="Disordered" evidence="1">
    <location>
        <begin position="119"/>
        <end position="171"/>
    </location>
</feature>
<keyword evidence="3" id="KW-1185">Reference proteome</keyword>